<keyword evidence="4 5" id="KW-0648">Protein biosynthesis</keyword>
<dbReference type="GO" id="GO:0005829">
    <property type="term" value="C:cytosol"/>
    <property type="evidence" value="ECO:0007669"/>
    <property type="project" value="TreeGrafter"/>
</dbReference>
<name>A0A936F113_9BACT</name>
<dbReference type="GO" id="GO:0004479">
    <property type="term" value="F:methionyl-tRNA formyltransferase activity"/>
    <property type="evidence" value="ECO:0007669"/>
    <property type="project" value="UniProtKB-UniRule"/>
</dbReference>
<dbReference type="CDD" id="cd08646">
    <property type="entry name" value="FMT_core_Met-tRNA-FMT_N"/>
    <property type="match status" value="1"/>
</dbReference>
<feature type="binding site" evidence="5">
    <location>
        <begin position="108"/>
        <end position="111"/>
    </location>
    <ligand>
        <name>(6S)-5,6,7,8-tetrahydrofolate</name>
        <dbReference type="ChEBI" id="CHEBI:57453"/>
    </ligand>
</feature>
<sequence>MTRIAFLGTPQVAVPALKALAEEGIGAVFCNPDRPAGRGRHLEAPPVKVAAQELGLATHQPLSWKAPETRELWESLQIDLAVVVAYGHLLPQWLLDSCPQGVWNLHFSLLPRWRGAAPVNHALLAGDEETGVSLMQLTAGLDEGPVLAQCHRAIAQEDTAESLLAALAGDAAELLMDQLPLLLGGSATPVEQDHALATYAPKLRKEMGRLDWRRPAADLHRQVRALWPWPGAELQMEGQALKVCGVGALRTCYREPGQLVWGREGAWLTTADGALELTLLQRPGKPVQPALQALQPWGASGSRLLGTTGA</sequence>
<comment type="similarity">
    <text evidence="1 5">Belongs to the Fmt family.</text>
</comment>
<proteinExistence type="inferred from homology"/>
<dbReference type="Pfam" id="PF00551">
    <property type="entry name" value="Formyl_trans_N"/>
    <property type="match status" value="1"/>
</dbReference>
<comment type="caution">
    <text evidence="8">The sequence shown here is derived from an EMBL/GenBank/DDBJ whole genome shotgun (WGS) entry which is preliminary data.</text>
</comment>
<protein>
    <recommendedName>
        <fullName evidence="2 5">Methionyl-tRNA formyltransferase</fullName>
        <ecNumber evidence="2 5">2.1.2.9</ecNumber>
    </recommendedName>
</protein>
<dbReference type="InterPro" id="IPR044135">
    <property type="entry name" value="Met-tRNA-FMT_C"/>
</dbReference>
<dbReference type="EMBL" id="JADKCH010000003">
    <property type="protein sequence ID" value="MBK8572174.1"/>
    <property type="molecule type" value="Genomic_DNA"/>
</dbReference>
<dbReference type="HAMAP" id="MF_00182">
    <property type="entry name" value="Formyl_trans"/>
    <property type="match status" value="1"/>
</dbReference>
<dbReference type="EC" id="2.1.2.9" evidence="2 5"/>
<evidence type="ECO:0000256" key="1">
    <source>
        <dbReference type="ARBA" id="ARBA00010699"/>
    </source>
</evidence>
<accession>A0A936F113</accession>
<evidence type="ECO:0000256" key="2">
    <source>
        <dbReference type="ARBA" id="ARBA00012261"/>
    </source>
</evidence>
<dbReference type="InterPro" id="IPR011034">
    <property type="entry name" value="Formyl_transferase-like_C_sf"/>
</dbReference>
<organism evidence="8 9">
    <name type="scientific">Candidatus Geothrix odensensis</name>
    <dbReference type="NCBI Taxonomy" id="2954440"/>
    <lineage>
        <taxon>Bacteria</taxon>
        <taxon>Pseudomonadati</taxon>
        <taxon>Acidobacteriota</taxon>
        <taxon>Holophagae</taxon>
        <taxon>Holophagales</taxon>
        <taxon>Holophagaceae</taxon>
        <taxon>Geothrix</taxon>
    </lineage>
</organism>
<comment type="catalytic activity">
    <reaction evidence="5">
        <text>L-methionyl-tRNA(fMet) + (6R)-10-formyltetrahydrofolate = N-formyl-L-methionyl-tRNA(fMet) + (6S)-5,6,7,8-tetrahydrofolate + H(+)</text>
        <dbReference type="Rhea" id="RHEA:24380"/>
        <dbReference type="Rhea" id="RHEA-COMP:9952"/>
        <dbReference type="Rhea" id="RHEA-COMP:9953"/>
        <dbReference type="ChEBI" id="CHEBI:15378"/>
        <dbReference type="ChEBI" id="CHEBI:57453"/>
        <dbReference type="ChEBI" id="CHEBI:78530"/>
        <dbReference type="ChEBI" id="CHEBI:78844"/>
        <dbReference type="ChEBI" id="CHEBI:195366"/>
        <dbReference type="EC" id="2.1.2.9"/>
    </reaction>
</comment>
<dbReference type="CDD" id="cd08704">
    <property type="entry name" value="Met_tRNA_FMT_C"/>
    <property type="match status" value="1"/>
</dbReference>
<dbReference type="InterPro" id="IPR041711">
    <property type="entry name" value="Met-tRNA-FMT_N"/>
</dbReference>
<feature type="domain" description="Formyl transferase N-terminal" evidence="6">
    <location>
        <begin position="3"/>
        <end position="176"/>
    </location>
</feature>
<dbReference type="InterPro" id="IPR005794">
    <property type="entry name" value="Fmt"/>
</dbReference>
<evidence type="ECO:0000256" key="3">
    <source>
        <dbReference type="ARBA" id="ARBA00022679"/>
    </source>
</evidence>
<feature type="domain" description="Formyl transferase C-terminal" evidence="7">
    <location>
        <begin position="202"/>
        <end position="292"/>
    </location>
</feature>
<dbReference type="PANTHER" id="PTHR11138">
    <property type="entry name" value="METHIONYL-TRNA FORMYLTRANSFERASE"/>
    <property type="match status" value="1"/>
</dbReference>
<dbReference type="InterPro" id="IPR002376">
    <property type="entry name" value="Formyl_transf_N"/>
</dbReference>
<gene>
    <name evidence="5" type="primary">fmt</name>
    <name evidence="8" type="ORF">IPN91_05900</name>
</gene>
<dbReference type="SUPFAM" id="SSF50486">
    <property type="entry name" value="FMT C-terminal domain-like"/>
    <property type="match status" value="1"/>
</dbReference>
<dbReference type="Proteomes" id="UP000709959">
    <property type="component" value="Unassembled WGS sequence"/>
</dbReference>
<evidence type="ECO:0000313" key="8">
    <source>
        <dbReference type="EMBL" id="MBK8572174.1"/>
    </source>
</evidence>
<dbReference type="AlphaFoldDB" id="A0A936F113"/>
<evidence type="ECO:0000256" key="4">
    <source>
        <dbReference type="ARBA" id="ARBA00022917"/>
    </source>
</evidence>
<dbReference type="PANTHER" id="PTHR11138:SF5">
    <property type="entry name" value="METHIONYL-TRNA FORMYLTRANSFERASE, MITOCHONDRIAL"/>
    <property type="match status" value="1"/>
</dbReference>
<dbReference type="Pfam" id="PF02911">
    <property type="entry name" value="Formyl_trans_C"/>
    <property type="match status" value="1"/>
</dbReference>
<evidence type="ECO:0000313" key="9">
    <source>
        <dbReference type="Proteomes" id="UP000709959"/>
    </source>
</evidence>
<reference evidence="8 9" key="1">
    <citation type="submission" date="2020-10" db="EMBL/GenBank/DDBJ databases">
        <title>Connecting structure to function with the recovery of over 1000 high-quality activated sludge metagenome-assembled genomes encoding full-length rRNA genes using long-read sequencing.</title>
        <authorList>
            <person name="Singleton C.M."/>
            <person name="Petriglieri F."/>
            <person name="Kristensen J.M."/>
            <person name="Kirkegaard R.H."/>
            <person name="Michaelsen T.Y."/>
            <person name="Andersen M.H."/>
            <person name="Karst S.M."/>
            <person name="Dueholm M.S."/>
            <person name="Nielsen P.H."/>
            <person name="Albertsen M."/>
        </authorList>
    </citation>
    <scope>NUCLEOTIDE SEQUENCE [LARGE SCALE GENOMIC DNA]</scope>
    <source>
        <strain evidence="8">OdNE_18-Q3-R46-58_MAXAC.008</strain>
    </source>
</reference>
<dbReference type="InterPro" id="IPR036477">
    <property type="entry name" value="Formyl_transf_N_sf"/>
</dbReference>
<evidence type="ECO:0000259" key="6">
    <source>
        <dbReference type="Pfam" id="PF00551"/>
    </source>
</evidence>
<dbReference type="InterPro" id="IPR005793">
    <property type="entry name" value="Formyl_trans_C"/>
</dbReference>
<evidence type="ECO:0000259" key="7">
    <source>
        <dbReference type="Pfam" id="PF02911"/>
    </source>
</evidence>
<dbReference type="Gene3D" id="3.40.50.12230">
    <property type="match status" value="1"/>
</dbReference>
<comment type="function">
    <text evidence="5">Attaches a formyl group to the free amino group of methionyl-tRNA(fMet). The formyl group appears to play a dual role in the initiator identity of N-formylmethionyl-tRNA by promoting its recognition by IF2 and preventing the misappropriation of this tRNA by the elongation apparatus.</text>
</comment>
<dbReference type="SUPFAM" id="SSF53328">
    <property type="entry name" value="Formyltransferase"/>
    <property type="match status" value="1"/>
</dbReference>
<evidence type="ECO:0000256" key="5">
    <source>
        <dbReference type="HAMAP-Rule" id="MF_00182"/>
    </source>
</evidence>
<dbReference type="NCBIfam" id="TIGR00460">
    <property type="entry name" value="fmt"/>
    <property type="match status" value="1"/>
</dbReference>
<keyword evidence="3 5" id="KW-0808">Transferase</keyword>